<dbReference type="InterPro" id="IPR027417">
    <property type="entry name" value="P-loop_NTPase"/>
</dbReference>
<evidence type="ECO:0000256" key="1">
    <source>
        <dbReference type="SAM" id="MobiDB-lite"/>
    </source>
</evidence>
<gene>
    <name evidence="2" type="ORF">PACLA_8A020289</name>
</gene>
<dbReference type="EMBL" id="CACRXK020003906">
    <property type="protein sequence ID" value="CAB4000727.1"/>
    <property type="molecule type" value="Genomic_DNA"/>
</dbReference>
<feature type="non-terminal residue" evidence="2">
    <location>
        <position position="783"/>
    </location>
</feature>
<comment type="caution">
    <text evidence="2">The sequence shown here is derived from an EMBL/GenBank/DDBJ whole genome shotgun (WGS) entry which is preliminary data.</text>
</comment>
<dbReference type="InterPro" id="IPR051055">
    <property type="entry name" value="PIF1_helicase"/>
</dbReference>
<protein>
    <submittedName>
        <fullName evidence="2">Uncharacterized protein</fullName>
    </submittedName>
</protein>
<evidence type="ECO:0000313" key="3">
    <source>
        <dbReference type="Proteomes" id="UP001152795"/>
    </source>
</evidence>
<reference evidence="2" key="1">
    <citation type="submission" date="2020-04" db="EMBL/GenBank/DDBJ databases">
        <authorList>
            <person name="Alioto T."/>
            <person name="Alioto T."/>
            <person name="Gomez Garrido J."/>
        </authorList>
    </citation>
    <scope>NUCLEOTIDE SEQUENCE</scope>
    <source>
        <strain evidence="2">A484AB</strain>
    </source>
</reference>
<name>A0A6S7HC37_PARCT</name>
<evidence type="ECO:0000313" key="2">
    <source>
        <dbReference type="EMBL" id="CAB4000727.1"/>
    </source>
</evidence>
<keyword evidence="3" id="KW-1185">Reference proteome</keyword>
<feature type="region of interest" description="Disordered" evidence="1">
    <location>
        <begin position="93"/>
        <end position="121"/>
    </location>
</feature>
<dbReference type="Proteomes" id="UP001152795">
    <property type="component" value="Unassembled WGS sequence"/>
</dbReference>
<dbReference type="PANTHER" id="PTHR47642">
    <property type="entry name" value="ATP-DEPENDENT DNA HELICASE"/>
    <property type="match status" value="1"/>
</dbReference>
<sequence length="783" mass="90286">KGKIQVMKVSATLTWHSCGYYRQQKLTEIAIVGHLQSFSEYPHKSVKWYHTLYHRARETALRFRQHIINGQHFPDKFENKKYKPDCEVCSDRKRVTAKTGEKPNEYNPRRTDEIRSAEEQNPLSSVDLSKNMLHLAIQEYYESKNETSEETAQYFNICSQCNSLRMFTKTMVSREIWTNMYSNLHQSLRQNISAKLYAWYSCSNPNFTSIKFSTVSHIIYHCTDIYVYSNVEKVDLGHILICQMFSRHLLFLHFFADEKIDVAGNGLQYVANVTEDAEWHWHEFQARGLCKLTDIALKGFLAENARMVVIIHLFQLKSMTAKRLQRLFVNKSTLITMWNPCPPQNEMWSKPHVHPCSRQHKDISDTGGPIVICNTDPLKVLPVNLDGSHSVKRQIKDSNNSCTNDSILDKYAKRAIFQNDLPLITNISFSQFVTQYKLVNNKIVTQSPNLLKYKPWKNSQNDAWDYETPSDAVYVNAWLAFLNSPVASKYVPNWGKQLENVLDNVVQKSDGEFHSENENESFVQEEWMILSTCHKLNDNHEKCENSYNWQLESAKHTTEQIASMINWIKVQKTEYTTIEREYEVESMKYFVTTSKWRSVDDWKLLLTHQPSVASNVDDFLGATRLYYSNEEVAKYNYDHLLKLHAAITEVHACQSSQDAKHVSAQDMLGLHPVVLICRGARVMLTMNLWSMVGLCNGSTGTVVDIIFAESHNPPDLPIAVLVKFDNYCGPSFSNMPFCVPIPPVTATVCMGNSVHEKQQLPLTLVWTLTIHKSQGMTLEKSMD</sequence>
<organism evidence="2 3">
    <name type="scientific">Paramuricea clavata</name>
    <name type="common">Red gorgonian</name>
    <name type="synonym">Violescent sea-whip</name>
    <dbReference type="NCBI Taxonomy" id="317549"/>
    <lineage>
        <taxon>Eukaryota</taxon>
        <taxon>Metazoa</taxon>
        <taxon>Cnidaria</taxon>
        <taxon>Anthozoa</taxon>
        <taxon>Octocorallia</taxon>
        <taxon>Malacalcyonacea</taxon>
        <taxon>Plexauridae</taxon>
        <taxon>Paramuricea</taxon>
    </lineage>
</organism>
<dbReference type="SUPFAM" id="SSF52540">
    <property type="entry name" value="P-loop containing nucleoside triphosphate hydrolases"/>
    <property type="match status" value="1"/>
</dbReference>
<feature type="compositionally biased region" description="Basic and acidic residues" evidence="1">
    <location>
        <begin position="93"/>
        <end position="118"/>
    </location>
</feature>
<dbReference type="AlphaFoldDB" id="A0A6S7HC37"/>
<accession>A0A6S7HC37</accession>
<proteinExistence type="predicted"/>